<keyword evidence="2" id="KW-1185">Reference proteome</keyword>
<dbReference type="Proteomes" id="UP001314181">
    <property type="component" value="Unassembled WGS sequence"/>
</dbReference>
<name>A0ABM9N735_9RICK</name>
<gene>
    <name evidence="1" type="ORF">CAXC1_140001</name>
</gene>
<reference evidence="1 2" key="1">
    <citation type="submission" date="2024-01" db="EMBL/GenBank/DDBJ databases">
        <authorList>
            <person name="Kunselman E."/>
        </authorList>
    </citation>
    <scope>NUCLEOTIDE SEQUENCE [LARGE SCALE GENOMIC DNA]</scope>
    <source>
        <strain evidence="1">2 abalone samples</strain>
    </source>
</reference>
<accession>A0ABM9N735</accession>
<evidence type="ECO:0000313" key="2">
    <source>
        <dbReference type="Proteomes" id="UP001314181"/>
    </source>
</evidence>
<sequence length="1109" mass="127981">MLKIKLMKHREKILRYDFSSNDKSSLESLQKHSKLRRLKHAHSKVKRLEHMPSLEFLQKHSKMRKLKYAKQQKRKRSNANRYLKYKNVVFNNRNSISKNLHHRRMLGILDSFQKELTAKKRKLIYRKNNAYNKLDLETEWLLTASIASHVEQYVKNIKADFDSCGAMVLCAAREKYGLVDEDKIRDKISQMKVSDLLSLILSSRMVDENTASKLYNRQLWVAQEKMILDDLEMSVVVNFKLPDNKLLAGNIIFMIAPDITPAKSERQLFVDSLINRIKPLLLHASNKARRNGRKAWVSIPNLFIAKQMNEDDRRFLDEALFDAVHHVILSNKESFDNLACVAVDVSSTDISPQNVQYHNGVGYCYTSNGERHRKEDVQCIRLLIPSMQKRLYAGDSAKDLGFSRYVHEYFVVNPTLSMHGPGDRSFVKKISDCVACSDFLPKAARLNDTQIWHSYESGAIHLYPKHSHNGWEKYANEIAKNLCIDSKEKIDMADLMHKSPDMSSTEEKNVVKAVMMQTNYMVFHLFVQVCDILDYNTERRVLTSDYINDLHALRIDLARFIVDINALNTNSLVDAATIKKLESRLQIFQDKFDGLDMSIDMPKNRERDSASVTAFSDSEKAELMQIKNEALQLINVIFERIINSADLDFVSELSRLCTDVIMFVSDIDGQFVDSIGSSRTKLQIFMDMFSEKKMMQKRNGSALDELVSDISDKFLDYEKDALSELDSVMGSHDYAAKADELYYGFLEIIQQLNGKNFTDQDSYNGLKNVMIYNANSYCEALKQLLIQFDEYKYDHRLAFDTLKFFAREHKLYKYFARHGLSCKDLDIEFEHDFDDVYSISDNDIYKRIKGLFAVGNDDEKYFIKCLFSKHTKDAADTSQHSKIRNMLALINDKFTNHTMYKYVLSKKIKQLYSMVISDINNQIQSLEAAPLSQTMAQATVALHDMLLCAEQLVGDLDYLGRSSDCNLYFENGIMLNFRLAKGLIELLRSTGDFISSSTYQKHFDVKEDIGVLSEACVDYVCSRSIASRLSAANNLYDGFVVYKKMLDRCVDRNRESKSRDKDDYISRSDSDYVFDDDARDLNDRKIGYMFNDANASRLPQHGEANSKTI</sequence>
<dbReference type="EMBL" id="CAWVOK010000005">
    <property type="protein sequence ID" value="CAK8162400.1"/>
    <property type="molecule type" value="Genomic_DNA"/>
</dbReference>
<comment type="caution">
    <text evidence="1">The sequence shown here is derived from an EMBL/GenBank/DDBJ whole genome shotgun (WGS) entry which is preliminary data.</text>
</comment>
<protein>
    <submittedName>
        <fullName evidence="1">Uncharacterized protein</fullName>
    </submittedName>
</protein>
<organism evidence="1 2">
    <name type="scientific">Candidatus Xenohaliotis californiensis</name>
    <dbReference type="NCBI Taxonomy" id="84677"/>
    <lineage>
        <taxon>Bacteria</taxon>
        <taxon>Pseudomonadati</taxon>
        <taxon>Pseudomonadota</taxon>
        <taxon>Alphaproteobacteria</taxon>
        <taxon>Rickettsiales</taxon>
        <taxon>Anaplasmataceae</taxon>
        <taxon>Candidatus Xenohaliotis</taxon>
    </lineage>
</organism>
<proteinExistence type="predicted"/>
<evidence type="ECO:0000313" key="1">
    <source>
        <dbReference type="EMBL" id="CAK8162400.1"/>
    </source>
</evidence>